<reference evidence="1" key="1">
    <citation type="journal article" date="2019" name="PLoS Negl. Trop. Dis.">
        <title>Revisiting the worldwide diversity of Leptospira species in the environment.</title>
        <authorList>
            <person name="Vincent A.T."/>
            <person name="Schiettekatte O."/>
            <person name="Bourhy P."/>
            <person name="Veyrier F.J."/>
            <person name="Picardeau M."/>
        </authorList>
    </citation>
    <scope>NUCLEOTIDE SEQUENCE [LARGE SCALE GENOMIC DNA]</scope>
    <source>
        <strain evidence="1">201702451</strain>
    </source>
</reference>
<gene>
    <name evidence="1" type="ORF">EHQ62_04590</name>
</gene>
<dbReference type="EMBL" id="RQGH01000011">
    <property type="protein sequence ID" value="TGL72121.1"/>
    <property type="molecule type" value="Genomic_DNA"/>
</dbReference>
<proteinExistence type="predicted"/>
<dbReference type="NCBIfam" id="NF047433">
    <property type="entry name" value="Lepto_7_Nterm"/>
    <property type="match status" value="1"/>
</dbReference>
<accession>A0A4Z1A1Q3</accession>
<protein>
    <submittedName>
        <fullName evidence="1">Uncharacterized protein</fullName>
    </submittedName>
</protein>
<sequence>MNFKVLVSILLFSVLIQPISATNILLRNGETIKGKVVSQDDLTIQIVPDGGSPKYLKKSEVLKVVYKEVSEMELKNIRLEEEKKIRSANKQSPSKENEKFANTSEKNLQTITLNLNQTQICEPYSMNSQWYWLYGNFRMTTEEDWNQILPKDGRSVKMKQTSTWKDTLITIFIGSLTSITRRTTLVEVCDSMN</sequence>
<dbReference type="AlphaFoldDB" id="A0A4Z1A1Q3"/>
<keyword evidence="2" id="KW-1185">Reference proteome</keyword>
<evidence type="ECO:0000313" key="1">
    <source>
        <dbReference type="EMBL" id="TGL72121.1"/>
    </source>
</evidence>
<dbReference type="Proteomes" id="UP000297567">
    <property type="component" value="Unassembled WGS sequence"/>
</dbReference>
<evidence type="ECO:0000313" key="2">
    <source>
        <dbReference type="Proteomes" id="UP000297567"/>
    </source>
</evidence>
<name>A0A4Z1A1Q3_9LEPT</name>
<comment type="caution">
    <text evidence="1">The sequence shown here is derived from an EMBL/GenBank/DDBJ whole genome shotgun (WGS) entry which is preliminary data.</text>
</comment>
<organism evidence="1 2">
    <name type="scientific">Leptospira jelokensis</name>
    <dbReference type="NCBI Taxonomy" id="2484931"/>
    <lineage>
        <taxon>Bacteria</taxon>
        <taxon>Pseudomonadati</taxon>
        <taxon>Spirochaetota</taxon>
        <taxon>Spirochaetia</taxon>
        <taxon>Leptospirales</taxon>
        <taxon>Leptospiraceae</taxon>
        <taxon>Leptospira</taxon>
    </lineage>
</organism>
<dbReference type="RefSeq" id="WP_135641053.1">
    <property type="nucleotide sequence ID" value="NZ_RQGH01000011.1"/>
</dbReference>